<dbReference type="GO" id="GO:0042597">
    <property type="term" value="C:periplasmic space"/>
    <property type="evidence" value="ECO:0007669"/>
    <property type="project" value="UniProtKB-SubCell"/>
</dbReference>
<protein>
    <recommendedName>
        <fullName evidence="5">Tol-Pal system protein TolB</fullName>
    </recommendedName>
</protein>
<dbReference type="Gene3D" id="2.120.10.30">
    <property type="entry name" value="TolB, C-terminal domain"/>
    <property type="match status" value="1"/>
</dbReference>
<dbReference type="Pfam" id="PF07676">
    <property type="entry name" value="PD40"/>
    <property type="match status" value="4"/>
</dbReference>
<evidence type="ECO:0000256" key="4">
    <source>
        <dbReference type="ARBA" id="ARBA00022764"/>
    </source>
</evidence>
<evidence type="ECO:0000256" key="2">
    <source>
        <dbReference type="ARBA" id="ARBA00009820"/>
    </source>
</evidence>
<dbReference type="InterPro" id="IPR007195">
    <property type="entry name" value="TolB_N"/>
</dbReference>
<evidence type="ECO:0000313" key="11">
    <source>
        <dbReference type="Proteomes" id="UP000027186"/>
    </source>
</evidence>
<dbReference type="EMBL" id="JBJLSN010000008">
    <property type="protein sequence ID" value="MFL7901197.1"/>
    <property type="molecule type" value="Genomic_DNA"/>
</dbReference>
<feature type="signal peptide" evidence="5">
    <location>
        <begin position="1"/>
        <end position="32"/>
    </location>
</feature>
<reference evidence="7 11" key="1">
    <citation type="journal article" date="2014" name="Genome Announc.">
        <title>Complete Genome Sequence of the Model Rhizosphere Strain Azospirillum brasilense Az39, Successfully Applied in Agriculture.</title>
        <authorList>
            <person name="Rivera D."/>
            <person name="Revale S."/>
            <person name="Molina R."/>
            <person name="Gualpa J."/>
            <person name="Puente M."/>
            <person name="Maroniche G."/>
            <person name="Paris G."/>
            <person name="Baker D."/>
            <person name="Clavijo B."/>
            <person name="McLay K."/>
            <person name="Spaepen S."/>
            <person name="Perticari A."/>
            <person name="Vazquez M."/>
            <person name="Wisniewski-Dye F."/>
            <person name="Watkins C."/>
            <person name="Martinez-Abarca F."/>
            <person name="Vanderleyden J."/>
            <person name="Cassan F."/>
        </authorList>
    </citation>
    <scope>NUCLEOTIDE SEQUENCE [LARGE SCALE GENOMIC DNA]</scope>
    <source>
        <strain evidence="7 11">Az39</strain>
    </source>
</reference>
<dbReference type="InterPro" id="IPR011659">
    <property type="entry name" value="WD40"/>
</dbReference>
<gene>
    <name evidence="5 10" type="primary">tolB</name>
    <name evidence="7" type="ORF">ABAZ39_04795</name>
    <name evidence="9" type="ORF">ACJ41P_08695</name>
    <name evidence="10" type="ORF">C1S70_00080</name>
    <name evidence="8" type="ORF">FH063_000850</name>
</gene>
<dbReference type="Gene3D" id="3.40.50.10070">
    <property type="entry name" value="TolB, N-terminal domain"/>
    <property type="match status" value="1"/>
</dbReference>
<dbReference type="EMBL" id="POWG01000001">
    <property type="protein sequence ID" value="PNR00555.1"/>
    <property type="molecule type" value="Genomic_DNA"/>
</dbReference>
<comment type="similarity">
    <text evidence="2 5">Belongs to the TolB family.</text>
</comment>
<evidence type="ECO:0000259" key="6">
    <source>
        <dbReference type="Pfam" id="PF04052"/>
    </source>
</evidence>
<evidence type="ECO:0000313" key="14">
    <source>
        <dbReference type="Proteomes" id="UP001628281"/>
    </source>
</evidence>
<reference evidence="9 14" key="4">
    <citation type="submission" date="2024-11" db="EMBL/GenBank/DDBJ databases">
        <title>Draft genome sequences of two bacteria associated to sugarcane roots in Colombia.</title>
        <authorList>
            <person name="Pardo-Diaz S."/>
            <person name="Masmela-Mendoza J."/>
            <person name="Delgadillo-Duran P."/>
            <person name="Bautista E.J."/>
            <person name="Rojas-Tapias D.F."/>
        </authorList>
    </citation>
    <scope>NUCLEOTIDE SEQUENCE [LARGE SCALE GENOMIC DNA]</scope>
    <source>
        <strain evidence="9 14">Ap18</strain>
    </source>
</reference>
<dbReference type="Proteomes" id="UP001628281">
    <property type="component" value="Unassembled WGS sequence"/>
</dbReference>
<dbReference type="PROSITE" id="PS51318">
    <property type="entry name" value="TAT"/>
    <property type="match status" value="1"/>
</dbReference>
<keyword evidence="14" id="KW-1185">Reference proteome</keyword>
<sequence precursor="true">MTKKTRLLLKAAGCAGALLLALGVAAPAPARAEVRIDITKGVVEPLPIAITSFAGAGGREAQVGSDISKVVAADLERSGLFRPLDPKGFLQTPDQLRSGEPRYQDWRAVGAQALVAGNTTAMGDGRMKVDFRLWDVAAGQYMQGLSYTATADSWRRIAHIVADAIYKRLTGEEGYFDTRIVYVAESGPANARKKQLAIMDQDGENHQFLTDGKNLVLTPRFSPATQEITYMSYFNKKPRVYLFNIDSGRQEVLGDFVGMTFAPRFSPDGNKVIMSMAQNGNTDIYALDLRTRRQTQLTDSPGIDTGPSYSPDGQRIVFESDRGGSQQLYIMNADGSGQKRLTFGEGRYGTPVWSPRGDLIAFTRQRGSNFALGVIRPDGTGERILTESFHVEGPTWAPNGRVLSFFRDVPAGDGRGRSAKLYTIDVTGANERRVITPLDGSDPAWSPLIP</sequence>
<evidence type="ECO:0000313" key="13">
    <source>
        <dbReference type="Proteomes" id="UP000325333"/>
    </source>
</evidence>
<keyword evidence="5" id="KW-0131">Cell cycle</keyword>
<dbReference type="KEGG" id="abq:ABAZ39_04795"/>
<evidence type="ECO:0000313" key="9">
    <source>
        <dbReference type="EMBL" id="MFL7901197.1"/>
    </source>
</evidence>
<dbReference type="SUPFAM" id="SSF52964">
    <property type="entry name" value="TolB, N-terminal domain"/>
    <property type="match status" value="1"/>
</dbReference>
<evidence type="ECO:0000313" key="8">
    <source>
        <dbReference type="EMBL" id="KAA1058650.1"/>
    </source>
</evidence>
<reference evidence="10 12" key="2">
    <citation type="submission" date="2018-01" db="EMBL/GenBank/DDBJ databases">
        <title>Whole genome sequence of Azospirillum brasilense REC3 isolated from strawberry roots.</title>
        <authorList>
            <person name="Fontana C.A."/>
            <person name="Salazar S.M."/>
            <person name="Bassi D."/>
            <person name="Puglisi E."/>
            <person name="Lovaisa N.C."/>
            <person name="Toffoli L.M."/>
            <person name="Pedraza R."/>
            <person name="Cocconcelli P.S."/>
        </authorList>
    </citation>
    <scope>NUCLEOTIDE SEQUENCE [LARGE SCALE GENOMIC DNA]</scope>
    <source>
        <strain evidence="10 12">REC3</strain>
    </source>
</reference>
<organism evidence="10 12">
    <name type="scientific">Azospirillum argentinense</name>
    <dbReference type="NCBI Taxonomy" id="2970906"/>
    <lineage>
        <taxon>Bacteria</taxon>
        <taxon>Pseudomonadati</taxon>
        <taxon>Pseudomonadota</taxon>
        <taxon>Alphaproteobacteria</taxon>
        <taxon>Rhodospirillales</taxon>
        <taxon>Azospirillaceae</taxon>
        <taxon>Azospirillum</taxon>
    </lineage>
</organism>
<keyword evidence="4 5" id="KW-0574">Periplasm</keyword>
<name>A0A2K1G6Y7_9PROT</name>
<dbReference type="PANTHER" id="PTHR36842:SF1">
    <property type="entry name" value="PROTEIN TOLB"/>
    <property type="match status" value="1"/>
</dbReference>
<accession>A0A2K1G6Y7</accession>
<dbReference type="InterPro" id="IPR014167">
    <property type="entry name" value="Tol-Pal_TolB"/>
</dbReference>
<dbReference type="InterPro" id="IPR006311">
    <property type="entry name" value="TAT_signal"/>
</dbReference>
<keyword evidence="5" id="KW-0132">Cell division</keyword>
<dbReference type="NCBIfam" id="TIGR02800">
    <property type="entry name" value="propeller_TolB"/>
    <property type="match status" value="1"/>
</dbReference>
<dbReference type="RefSeq" id="WP_038527217.1">
    <property type="nucleotide sequence ID" value="NZ_CP007793.1"/>
</dbReference>
<evidence type="ECO:0000313" key="7">
    <source>
        <dbReference type="EMBL" id="AIB11342.1"/>
    </source>
</evidence>
<dbReference type="EMBL" id="CP007793">
    <property type="protein sequence ID" value="AIB11342.1"/>
    <property type="molecule type" value="Genomic_DNA"/>
</dbReference>
<dbReference type="OrthoDB" id="9802240at2"/>
<keyword evidence="3 5" id="KW-0732">Signal</keyword>
<comment type="subunit">
    <text evidence="5">The Tol-Pal system is composed of five core proteins: the inner membrane proteins TolA, TolQ and TolR, the periplasmic protein TolB and the outer membrane protein Pal. They form a network linking the inner and outer membranes and the peptidoglycan layer.</text>
</comment>
<feature type="domain" description="TolB N-terminal" evidence="6">
    <location>
        <begin position="34"/>
        <end position="140"/>
    </location>
</feature>
<proteinExistence type="inferred from homology"/>
<evidence type="ECO:0000313" key="10">
    <source>
        <dbReference type="EMBL" id="PNR00555.1"/>
    </source>
</evidence>
<evidence type="ECO:0000256" key="1">
    <source>
        <dbReference type="ARBA" id="ARBA00004418"/>
    </source>
</evidence>
<feature type="chain" id="PRO_5044509116" description="Tol-Pal system protein TolB" evidence="5">
    <location>
        <begin position="33"/>
        <end position="450"/>
    </location>
</feature>
<evidence type="ECO:0000256" key="3">
    <source>
        <dbReference type="ARBA" id="ARBA00022729"/>
    </source>
</evidence>
<comment type="subcellular location">
    <subcellularLocation>
        <location evidence="1 5">Periplasm</location>
    </subcellularLocation>
</comment>
<dbReference type="EMBL" id="VEWN01000001">
    <property type="protein sequence ID" value="KAA1058650.1"/>
    <property type="molecule type" value="Genomic_DNA"/>
</dbReference>
<dbReference type="Pfam" id="PF04052">
    <property type="entry name" value="TolB_N"/>
    <property type="match status" value="1"/>
</dbReference>
<dbReference type="Proteomes" id="UP000236268">
    <property type="component" value="Unassembled WGS sequence"/>
</dbReference>
<dbReference type="GO" id="GO:0051301">
    <property type="term" value="P:cell division"/>
    <property type="evidence" value="ECO:0007669"/>
    <property type="project" value="UniProtKB-UniRule"/>
</dbReference>
<dbReference type="HAMAP" id="MF_00671">
    <property type="entry name" value="TolB"/>
    <property type="match status" value="1"/>
</dbReference>
<dbReference type="Proteomes" id="UP000325333">
    <property type="component" value="Unassembled WGS sequence"/>
</dbReference>
<dbReference type="GO" id="GO:0017038">
    <property type="term" value="P:protein import"/>
    <property type="evidence" value="ECO:0007669"/>
    <property type="project" value="InterPro"/>
</dbReference>
<accession>A0A060DEU7</accession>
<evidence type="ECO:0000313" key="12">
    <source>
        <dbReference type="Proteomes" id="UP000236268"/>
    </source>
</evidence>
<dbReference type="PANTHER" id="PTHR36842">
    <property type="entry name" value="PROTEIN TOLB HOMOLOG"/>
    <property type="match status" value="1"/>
</dbReference>
<comment type="function">
    <text evidence="5">Part of the Tol-Pal system, which plays a role in outer membrane invagination during cell division and is important for maintaining outer membrane integrity.</text>
</comment>
<dbReference type="InterPro" id="IPR011042">
    <property type="entry name" value="6-blade_b-propeller_TolB-like"/>
</dbReference>
<evidence type="ECO:0000256" key="5">
    <source>
        <dbReference type="HAMAP-Rule" id="MF_00671"/>
    </source>
</evidence>
<dbReference type="AlphaFoldDB" id="A0A2K1G6Y7"/>
<dbReference type="SUPFAM" id="SSF69304">
    <property type="entry name" value="Tricorn protease N-terminal domain"/>
    <property type="match status" value="1"/>
</dbReference>
<dbReference type="Proteomes" id="UP000027186">
    <property type="component" value="Chromosome"/>
</dbReference>
<reference evidence="8 13" key="3">
    <citation type="submission" date="2019-07" db="EMBL/GenBank/DDBJ databases">
        <title>Genome sequencing of the stress-tolerant strain Azospirillum brasilense Az19.</title>
        <authorList>
            <person name="Maroniche G.A."/>
            <person name="Garcia J.E."/>
            <person name="Pagnussat L."/>
            <person name="Amenta M."/>
            <person name="Creus C.M."/>
        </authorList>
    </citation>
    <scope>NUCLEOTIDE SEQUENCE [LARGE SCALE GENOMIC DNA]</scope>
    <source>
        <strain evidence="8 13">Az19</strain>
    </source>
</reference>